<name>A0A328AJA9_9CAUL</name>
<evidence type="ECO:0000256" key="2">
    <source>
        <dbReference type="ARBA" id="ARBA00004128"/>
    </source>
</evidence>
<dbReference type="EMBL" id="QFYQ01000001">
    <property type="protein sequence ID" value="RAK54597.1"/>
    <property type="molecule type" value="Genomic_DNA"/>
</dbReference>
<sequence length="794" mass="82306">MGRLLALVAALIGAALIAWTVQQPPKPRPLSTPADQFSAERAMADVRAMAPVPHPVGSEANHAVRDRLVARMAALGLSPQVRAGVGAAKNDRVAGLVLGGQVENIVGVLPGRDRAAPAVALMAHYDSVPGSPGAADDAAGVASALEIVRALKAQGTPARDVLVLLTDGEEAGLLGANAFFRADPLAHHVGFVINMEARGSAGRVQMFQTGADNGPTIALLRKAAVRPQSASLAVFIYEHMPNDTDFTEAKKAGLAGLNFAFAGRQFDYHSPSSTPATLDPGTLQDMGQQGLAAARAAAFAPDLPGRAPNVVYSQVFGNLIIAYAPAIGWVVLALSAVLIILATVRARRREGFARTDILRGMGAALFAVLGAVTLLHFARRATGAGFGFMEQRFLLAQVTRWESALILLGLGFLLAAIAEIARGRRLMALVPLLAGLAASAFGGFDPVGLGLGVAAALVAVAAYGRPVSRAGAWSGALLFGLLLAVAAQALAAPVAFIVAWPLALAALAAALTDMSSRRGVASLVLIGLAAAVGLGWLAGYAHAAFISLDLVELMAISLLGAALLVWPLAQPTEGAPPERLVGPALVILGLALTVAVRVNQPYDARFPQASYVAYQLDQDARRGWLVSDTPERSAWADAVLKSAGGKLTKLSHWVWRRPVDAAPAPYLAAPAPEMTLSRRPDGALSLRVLPPAGSRQIALALTPDTPATLVSIQGAPIGMPLAPGAVSRVRWDAAKDGLELILKPAGPGTLTVKYAARLPRWPDGAPPLPSRPAQVMPFNDSDSTLVTGARRLAW</sequence>
<proteinExistence type="inferred from homology"/>
<evidence type="ECO:0000256" key="3">
    <source>
        <dbReference type="ARBA" id="ARBA00010918"/>
    </source>
</evidence>
<keyword evidence="7" id="KW-0325">Glycoprotein</keyword>
<keyword evidence="5" id="KW-0926">Vacuole</keyword>
<evidence type="ECO:0000256" key="6">
    <source>
        <dbReference type="ARBA" id="ARBA00022989"/>
    </source>
</evidence>
<evidence type="ECO:0000259" key="11">
    <source>
        <dbReference type="Pfam" id="PF04389"/>
    </source>
</evidence>
<evidence type="ECO:0000256" key="10">
    <source>
        <dbReference type="SAM" id="Phobius"/>
    </source>
</evidence>
<dbReference type="GO" id="GO:0008235">
    <property type="term" value="F:metalloexopeptidase activity"/>
    <property type="evidence" value="ECO:0007669"/>
    <property type="project" value="InterPro"/>
</dbReference>
<keyword evidence="10" id="KW-0472">Membrane</keyword>
<dbReference type="SUPFAM" id="SSF53187">
    <property type="entry name" value="Zn-dependent exopeptidases"/>
    <property type="match status" value="1"/>
</dbReference>
<reference evidence="13" key="1">
    <citation type="submission" date="2018-05" db="EMBL/GenBank/DDBJ databases">
        <authorList>
            <person name="Li X."/>
        </authorList>
    </citation>
    <scope>NUCLEOTIDE SEQUENCE [LARGE SCALE GENOMIC DNA]</scope>
    <source>
        <strain evidence="13">LX32</strain>
    </source>
</reference>
<feature type="transmembrane region" description="Helical" evidence="10">
    <location>
        <begin position="447"/>
        <end position="464"/>
    </location>
</feature>
<feature type="transmembrane region" description="Helical" evidence="10">
    <location>
        <begin position="398"/>
        <end position="418"/>
    </location>
</feature>
<dbReference type="GO" id="GO:0006508">
    <property type="term" value="P:proteolysis"/>
    <property type="evidence" value="ECO:0007669"/>
    <property type="project" value="InterPro"/>
</dbReference>
<comment type="function">
    <text evidence="1">May be involved in vacuolar sorting and osmoregulation.</text>
</comment>
<feature type="transmembrane region" description="Helical" evidence="10">
    <location>
        <begin position="520"/>
        <end position="538"/>
    </location>
</feature>
<evidence type="ECO:0000256" key="4">
    <source>
        <dbReference type="ARBA" id="ARBA00017435"/>
    </source>
</evidence>
<dbReference type="RefSeq" id="WP_111528348.1">
    <property type="nucleotide sequence ID" value="NZ_JBHRSG010000004.1"/>
</dbReference>
<evidence type="ECO:0000256" key="7">
    <source>
        <dbReference type="ARBA" id="ARBA00023180"/>
    </source>
</evidence>
<dbReference type="Gene3D" id="3.40.630.10">
    <property type="entry name" value="Zn peptidases"/>
    <property type="match status" value="1"/>
</dbReference>
<dbReference type="InterPro" id="IPR045175">
    <property type="entry name" value="M28_fam"/>
</dbReference>
<feature type="transmembrane region" description="Helical" evidence="10">
    <location>
        <begin position="580"/>
        <end position="598"/>
    </location>
</feature>
<evidence type="ECO:0000313" key="13">
    <source>
        <dbReference type="Proteomes" id="UP000249254"/>
    </source>
</evidence>
<feature type="region of interest" description="Disordered" evidence="9">
    <location>
        <begin position="763"/>
        <end position="782"/>
    </location>
</feature>
<feature type="domain" description="Peptidase M28" evidence="11">
    <location>
        <begin position="104"/>
        <end position="289"/>
    </location>
</feature>
<keyword evidence="13" id="KW-1185">Reference proteome</keyword>
<evidence type="ECO:0000256" key="1">
    <source>
        <dbReference type="ARBA" id="ARBA00003273"/>
    </source>
</evidence>
<organism evidence="12 13">
    <name type="scientific">Phenylobacterium soli</name>
    <dbReference type="NCBI Taxonomy" id="2170551"/>
    <lineage>
        <taxon>Bacteria</taxon>
        <taxon>Pseudomonadati</taxon>
        <taxon>Pseudomonadota</taxon>
        <taxon>Alphaproteobacteria</taxon>
        <taxon>Caulobacterales</taxon>
        <taxon>Caulobacteraceae</taxon>
        <taxon>Phenylobacterium</taxon>
    </lineage>
</organism>
<dbReference type="Proteomes" id="UP000249254">
    <property type="component" value="Unassembled WGS sequence"/>
</dbReference>
<feature type="transmembrane region" description="Helical" evidence="10">
    <location>
        <begin position="476"/>
        <end position="500"/>
    </location>
</feature>
<feature type="transmembrane region" description="Helical" evidence="10">
    <location>
        <begin position="356"/>
        <end position="378"/>
    </location>
</feature>
<accession>A0A328AJA9</accession>
<comment type="caution">
    <text evidence="12">The sequence shown here is derived from an EMBL/GenBank/DDBJ whole genome shotgun (WGS) entry which is preliminary data.</text>
</comment>
<feature type="transmembrane region" description="Helical" evidence="10">
    <location>
        <begin position="425"/>
        <end position="441"/>
    </location>
</feature>
<evidence type="ECO:0000256" key="9">
    <source>
        <dbReference type="SAM" id="MobiDB-lite"/>
    </source>
</evidence>
<comment type="subcellular location">
    <subcellularLocation>
        <location evidence="2">Vacuole membrane</location>
        <topology evidence="2">Multi-pass membrane protein</topology>
    </subcellularLocation>
</comment>
<gene>
    <name evidence="12" type="ORF">DJ017_08700</name>
</gene>
<evidence type="ECO:0000256" key="5">
    <source>
        <dbReference type="ARBA" id="ARBA00022554"/>
    </source>
</evidence>
<dbReference type="AlphaFoldDB" id="A0A328AJA9"/>
<keyword evidence="10" id="KW-0812">Transmembrane</keyword>
<dbReference type="PANTHER" id="PTHR12147">
    <property type="entry name" value="METALLOPEPTIDASE M28 FAMILY MEMBER"/>
    <property type="match status" value="1"/>
</dbReference>
<comment type="similarity">
    <text evidence="3">Belongs to the peptidase M28 family.</text>
</comment>
<protein>
    <recommendedName>
        <fullName evidence="4">Vacuolar membrane protease</fullName>
    </recommendedName>
    <alternativeName>
        <fullName evidence="8">FXNA-related family protease 1</fullName>
    </alternativeName>
</protein>
<keyword evidence="6 10" id="KW-1133">Transmembrane helix</keyword>
<dbReference type="InterPro" id="IPR007484">
    <property type="entry name" value="Peptidase_M28"/>
</dbReference>
<evidence type="ECO:0000313" key="12">
    <source>
        <dbReference type="EMBL" id="RAK54597.1"/>
    </source>
</evidence>
<dbReference type="GO" id="GO:0005774">
    <property type="term" value="C:vacuolar membrane"/>
    <property type="evidence" value="ECO:0007669"/>
    <property type="project" value="UniProtKB-SubCell"/>
</dbReference>
<dbReference type="Pfam" id="PF04389">
    <property type="entry name" value="Peptidase_M28"/>
    <property type="match status" value="1"/>
</dbReference>
<feature type="transmembrane region" description="Helical" evidence="10">
    <location>
        <begin position="320"/>
        <end position="344"/>
    </location>
</feature>
<dbReference type="PANTHER" id="PTHR12147:SF58">
    <property type="entry name" value="VACUOLAR MEMBRANE PROTEASE"/>
    <property type="match status" value="1"/>
</dbReference>
<evidence type="ECO:0000256" key="8">
    <source>
        <dbReference type="ARBA" id="ARBA00031512"/>
    </source>
</evidence>
<feature type="transmembrane region" description="Helical" evidence="10">
    <location>
        <begin position="550"/>
        <end position="568"/>
    </location>
</feature>
<dbReference type="OrthoDB" id="9778250at2"/>